<evidence type="ECO:0000256" key="7">
    <source>
        <dbReference type="PROSITE-ProRule" id="PRU10141"/>
    </source>
</evidence>
<dbReference type="PROSITE" id="PS00108">
    <property type="entry name" value="PROTEIN_KINASE_ST"/>
    <property type="match status" value="1"/>
</dbReference>
<dbReference type="InterPro" id="IPR000719">
    <property type="entry name" value="Prot_kinase_dom"/>
</dbReference>
<name>A0ABP0TF88_9BRYO</name>
<dbReference type="PANTHER" id="PTHR24056:SF546">
    <property type="entry name" value="CYCLIN-DEPENDENT KINASE 12"/>
    <property type="match status" value="1"/>
</dbReference>
<dbReference type="InterPro" id="IPR050108">
    <property type="entry name" value="CDK"/>
</dbReference>
<evidence type="ECO:0000313" key="11">
    <source>
        <dbReference type="Proteomes" id="UP001497512"/>
    </source>
</evidence>
<dbReference type="PROSITE" id="PS00107">
    <property type="entry name" value="PROTEIN_KINASE_ATP"/>
    <property type="match status" value="1"/>
</dbReference>
<comment type="similarity">
    <text evidence="1">Belongs to the protein kinase superfamily. CMGC Ser/Thr protein kinase family. CDC2/CDKX subfamily.</text>
</comment>
<dbReference type="Proteomes" id="UP001497512">
    <property type="component" value="Chromosome 10"/>
</dbReference>
<dbReference type="SUPFAM" id="SSF56112">
    <property type="entry name" value="Protein kinase-like (PK-like)"/>
    <property type="match status" value="1"/>
</dbReference>
<organism evidence="10 11">
    <name type="scientific">Sphagnum troendelagicum</name>
    <dbReference type="NCBI Taxonomy" id="128251"/>
    <lineage>
        <taxon>Eukaryota</taxon>
        <taxon>Viridiplantae</taxon>
        <taxon>Streptophyta</taxon>
        <taxon>Embryophyta</taxon>
        <taxon>Bryophyta</taxon>
        <taxon>Sphagnophytina</taxon>
        <taxon>Sphagnopsida</taxon>
        <taxon>Sphagnales</taxon>
        <taxon>Sphagnaceae</taxon>
        <taxon>Sphagnum</taxon>
    </lineage>
</organism>
<keyword evidence="3" id="KW-0808">Transferase</keyword>
<feature type="binding site" evidence="7">
    <location>
        <position position="54"/>
    </location>
    <ligand>
        <name>ATP</name>
        <dbReference type="ChEBI" id="CHEBI:30616"/>
    </ligand>
</feature>
<accession>A0ABP0TF88</accession>
<proteinExistence type="inferred from homology"/>
<dbReference type="Pfam" id="PF00069">
    <property type="entry name" value="Pkinase"/>
    <property type="match status" value="1"/>
</dbReference>
<evidence type="ECO:0000256" key="6">
    <source>
        <dbReference type="ARBA" id="ARBA00022840"/>
    </source>
</evidence>
<dbReference type="PANTHER" id="PTHR24056">
    <property type="entry name" value="CELL DIVISION PROTEIN KINASE"/>
    <property type="match status" value="1"/>
</dbReference>
<keyword evidence="11" id="KW-1185">Reference proteome</keyword>
<dbReference type="InterPro" id="IPR011009">
    <property type="entry name" value="Kinase-like_dom_sf"/>
</dbReference>
<keyword evidence="2" id="KW-0723">Serine/threonine-protein kinase</keyword>
<dbReference type="EMBL" id="OZ019902">
    <property type="protein sequence ID" value="CAK9194999.1"/>
    <property type="molecule type" value="Genomic_DNA"/>
</dbReference>
<keyword evidence="6 7" id="KW-0067">ATP-binding</keyword>
<dbReference type="PROSITE" id="PS50011">
    <property type="entry name" value="PROTEIN_KINASE_DOM"/>
    <property type="match status" value="1"/>
</dbReference>
<evidence type="ECO:0000256" key="1">
    <source>
        <dbReference type="ARBA" id="ARBA00006485"/>
    </source>
</evidence>
<feature type="region of interest" description="Disordered" evidence="8">
    <location>
        <begin position="515"/>
        <end position="567"/>
    </location>
</feature>
<protein>
    <recommendedName>
        <fullName evidence="9">Protein kinase domain-containing protein</fullName>
    </recommendedName>
</protein>
<evidence type="ECO:0000256" key="8">
    <source>
        <dbReference type="SAM" id="MobiDB-lite"/>
    </source>
</evidence>
<evidence type="ECO:0000256" key="2">
    <source>
        <dbReference type="ARBA" id="ARBA00022527"/>
    </source>
</evidence>
<dbReference type="Gene3D" id="3.30.200.20">
    <property type="entry name" value="Phosphorylase Kinase, domain 1"/>
    <property type="match status" value="1"/>
</dbReference>
<feature type="domain" description="Protein kinase" evidence="9">
    <location>
        <begin position="25"/>
        <end position="326"/>
    </location>
</feature>
<feature type="compositionally biased region" description="Polar residues" evidence="8">
    <location>
        <begin position="398"/>
        <end position="417"/>
    </location>
</feature>
<dbReference type="Gene3D" id="1.10.510.10">
    <property type="entry name" value="Transferase(Phosphotransferase) domain 1"/>
    <property type="match status" value="1"/>
</dbReference>
<feature type="compositionally biased region" description="Basic and acidic residues" evidence="8">
    <location>
        <begin position="558"/>
        <end position="567"/>
    </location>
</feature>
<reference evidence="10" key="1">
    <citation type="submission" date="2024-02" db="EMBL/GenBank/DDBJ databases">
        <authorList>
            <consortium name="ELIXIR-Norway"/>
            <consortium name="Elixir Norway"/>
        </authorList>
    </citation>
    <scope>NUCLEOTIDE SEQUENCE</scope>
</reference>
<dbReference type="InterPro" id="IPR017441">
    <property type="entry name" value="Protein_kinase_ATP_BS"/>
</dbReference>
<evidence type="ECO:0000313" key="10">
    <source>
        <dbReference type="EMBL" id="CAK9194999.1"/>
    </source>
</evidence>
<dbReference type="CDD" id="cd07840">
    <property type="entry name" value="STKc_CDK9_like"/>
    <property type="match status" value="1"/>
</dbReference>
<evidence type="ECO:0000256" key="4">
    <source>
        <dbReference type="ARBA" id="ARBA00022741"/>
    </source>
</evidence>
<evidence type="ECO:0000259" key="9">
    <source>
        <dbReference type="PROSITE" id="PS50011"/>
    </source>
</evidence>
<keyword evidence="5" id="KW-0418">Kinase</keyword>
<evidence type="ECO:0000256" key="3">
    <source>
        <dbReference type="ARBA" id="ARBA00022679"/>
    </source>
</evidence>
<keyword evidence="4 7" id="KW-0547">Nucleotide-binding</keyword>
<sequence length="567" mass="62503">MTVALPGQLNLDETLSWGSRSVDFFEKIEQIGEGTYGQVYMAREKATGEVVALKKVRMDNEKEGFPITAIREIKILKKLQHENVIKLKEIVTSKGPEKEDQIKPGEANKFKGSIYMVFEYMDHDLTGLSDRPGMRFSVPQIKCYMRQLLTGLHYCHVNQVLHRDIKGSNLLIDNNGNLKLADFGLARSFSSDQNGQPLTNRVITLWYRPPELLMGSTRYTPAVDMWSVGCIFAELLHGKPILPGKNETEQMQKIADLCAFPDETNWPGVSKLPFYKTLKPDRPTKRRVKDVFKSFDRHALELLERMLTLDPECRISAKDALDAEYFWTEPFPCLPSSLPKYEASHEYQTKKKRQQKRQQQEEAAKRQKTMHQAPPPHTRLPPIQQQQHIPALPLRPGPNQQAHNLVQGTQHYGNNMNRGAGGNQGRAPGSGRPPHGGSNLGGGYGPNWVVSGGGGGYGGPVGGYTAPNMGPQAGRGYGAPPSAGGRVSQGVPYGGMGGNRGPSVGGCAQQFGSMNGGVSQQTGYGGQPYMQQPTAQYVDIDGAYANASNSGFPPPSPHRPDYRQQPH</sequence>
<dbReference type="InterPro" id="IPR008271">
    <property type="entry name" value="Ser/Thr_kinase_AS"/>
</dbReference>
<evidence type="ECO:0000256" key="5">
    <source>
        <dbReference type="ARBA" id="ARBA00022777"/>
    </source>
</evidence>
<gene>
    <name evidence="10" type="ORF">CSSPTR1EN2_LOCUS2805</name>
</gene>
<dbReference type="SMART" id="SM00220">
    <property type="entry name" value="S_TKc"/>
    <property type="match status" value="1"/>
</dbReference>
<feature type="region of interest" description="Disordered" evidence="8">
    <location>
        <begin position="344"/>
        <end position="443"/>
    </location>
</feature>